<dbReference type="Proteomes" id="UP000785171">
    <property type="component" value="Unassembled WGS sequence"/>
</dbReference>
<evidence type="ECO:0000313" key="5">
    <source>
        <dbReference type="EMBL" id="RLN74866.1"/>
    </source>
</evidence>
<accession>A0A3R7NAZ6</accession>
<reference evidence="2" key="3">
    <citation type="submission" date="2020-06" db="EMBL/GenBank/DDBJ databases">
        <authorList>
            <person name="Studholme D.J."/>
        </authorList>
    </citation>
    <scope>NUCLEOTIDE SEQUENCE</scope>
    <source>
        <strain evidence="2">NZFS 2646</strain>
        <strain evidence="3">NZFS 3630</strain>
    </source>
</reference>
<evidence type="ECO:0000313" key="2">
    <source>
        <dbReference type="EMBL" id="KAG2510663.1"/>
    </source>
</evidence>
<reference evidence="2" key="1">
    <citation type="journal article" date="2015" name="Genom Data">
        <title>Genome sequences of six Phytophthora species associated with forests in New Zealand.</title>
        <authorList>
            <person name="Studholme D.J."/>
            <person name="McDougal R.L."/>
            <person name="Sambles C."/>
            <person name="Hansen E."/>
            <person name="Hardy G."/>
            <person name="Grant M."/>
            <person name="Ganley R.J."/>
            <person name="Williams N.M."/>
        </authorList>
    </citation>
    <scope>NUCLEOTIDE SEQUENCE</scope>
    <source>
        <strain evidence="2">NZFS 2646</strain>
        <strain evidence="3">NZFS 3630</strain>
    </source>
</reference>
<sequence length="290" mass="32149">MHAFNTARVGIVTPKTLQLYDDSKTIIPLEKVKEFLKAGIIALGKGEAAENIILDITKLTDDILVLKLSLRFEVGRYYWCPILHFILSQVDMVRKEDIELRASIAAIVSKVGKTTMNAIPMAEQHRVGSPVKGMGFYWSLVWIALTIVMAILGDANSRPGIAFASMKPNGALAYDGTIVWKLNRGLDDKIFTSSFGGLKVNEKGLAHVSIRIRHWKCRSNIAFKVYASGEEVARVLEYNYGLFSQETTTMYIQTIPVEANVTLSVKYVGGGTLYAEDSFMDVLLLPPPTQ</sequence>
<dbReference type="EMBL" id="MAYM02002121">
    <property type="protein sequence ID" value="RLN02933.1"/>
    <property type="molecule type" value="Genomic_DNA"/>
</dbReference>
<organism evidence="5 6">
    <name type="scientific">Phytophthora kernoviae</name>
    <dbReference type="NCBI Taxonomy" id="325452"/>
    <lineage>
        <taxon>Eukaryota</taxon>
        <taxon>Sar</taxon>
        <taxon>Stramenopiles</taxon>
        <taxon>Oomycota</taxon>
        <taxon>Peronosporomycetes</taxon>
        <taxon>Peronosporales</taxon>
        <taxon>Peronosporaceae</taxon>
        <taxon>Phytophthora</taxon>
    </lineage>
</organism>
<evidence type="ECO:0000256" key="1">
    <source>
        <dbReference type="SAM" id="Phobius"/>
    </source>
</evidence>
<keyword evidence="1" id="KW-0812">Transmembrane</keyword>
<name>A0A3R7NAZ6_9STRA</name>
<dbReference type="Proteomes" id="UP000285883">
    <property type="component" value="Unassembled WGS sequence"/>
</dbReference>
<feature type="transmembrane region" description="Helical" evidence="1">
    <location>
        <begin position="135"/>
        <end position="153"/>
    </location>
</feature>
<keyword evidence="1" id="KW-1133">Transmembrane helix</keyword>
<evidence type="ECO:0000313" key="6">
    <source>
        <dbReference type="Proteomes" id="UP000285624"/>
    </source>
</evidence>
<proteinExistence type="predicted"/>
<dbReference type="EMBL" id="JPWU03000479">
    <property type="protein sequence ID" value="KAG2514145.1"/>
    <property type="molecule type" value="Genomic_DNA"/>
</dbReference>
<reference evidence="6 7" key="2">
    <citation type="submission" date="2018-07" db="EMBL/GenBank/DDBJ databases">
        <title>Genome sequencing of oomycete isolates from Chile give support for New Zealand origin for Phytophthora kernoviae and make available the first Nothophytophthora sp. genome.</title>
        <authorList>
            <person name="Studholme D.J."/>
            <person name="Sanfuentes E."/>
            <person name="Panda P."/>
            <person name="Hill R."/>
            <person name="Sambles C."/>
            <person name="Grant M."/>
            <person name="Williams N.M."/>
            <person name="Mcdougal R.L."/>
        </authorList>
    </citation>
    <scope>NUCLEOTIDE SEQUENCE [LARGE SCALE GENOMIC DNA]</scope>
    <source>
        <strain evidence="4">Chile2</strain>
        <strain evidence="5">Chile4</strain>
    </source>
</reference>
<dbReference type="Proteomes" id="UP000285624">
    <property type="component" value="Unassembled WGS sequence"/>
</dbReference>
<gene>
    <name evidence="4" type="ORF">BBI17_008682</name>
    <name evidence="5" type="ORF">BBO99_00008696</name>
    <name evidence="2" type="ORF">JM16_008471</name>
    <name evidence="3" type="ORF">JM18_008094</name>
</gene>
<evidence type="ECO:0000313" key="4">
    <source>
        <dbReference type="EMBL" id="RLN02933.1"/>
    </source>
</evidence>
<protein>
    <submittedName>
        <fullName evidence="5">Uncharacterized protein</fullName>
    </submittedName>
</protein>
<dbReference type="Proteomes" id="UP000792063">
    <property type="component" value="Unassembled WGS sequence"/>
</dbReference>
<comment type="caution">
    <text evidence="5">The sequence shown here is derived from an EMBL/GenBank/DDBJ whole genome shotgun (WGS) entry which is preliminary data.</text>
</comment>
<dbReference type="AlphaFoldDB" id="A0A3R7NAZ6"/>
<dbReference type="EMBL" id="MBDN02000493">
    <property type="protein sequence ID" value="RLN74866.1"/>
    <property type="molecule type" value="Genomic_DNA"/>
</dbReference>
<dbReference type="EMBL" id="JPWV03000477">
    <property type="protein sequence ID" value="KAG2510663.1"/>
    <property type="molecule type" value="Genomic_DNA"/>
</dbReference>
<keyword evidence="1" id="KW-0472">Membrane</keyword>
<evidence type="ECO:0000313" key="3">
    <source>
        <dbReference type="EMBL" id="KAG2514145.1"/>
    </source>
</evidence>
<keyword evidence="6" id="KW-1185">Reference proteome</keyword>
<evidence type="ECO:0000313" key="7">
    <source>
        <dbReference type="Proteomes" id="UP000285883"/>
    </source>
</evidence>